<accession>A0A0A8YYE3</accession>
<dbReference type="AlphaFoldDB" id="A0A0A8YYE3"/>
<organism evidence="1">
    <name type="scientific">Arundo donax</name>
    <name type="common">Giant reed</name>
    <name type="synonym">Donax arundinaceus</name>
    <dbReference type="NCBI Taxonomy" id="35708"/>
    <lineage>
        <taxon>Eukaryota</taxon>
        <taxon>Viridiplantae</taxon>
        <taxon>Streptophyta</taxon>
        <taxon>Embryophyta</taxon>
        <taxon>Tracheophyta</taxon>
        <taxon>Spermatophyta</taxon>
        <taxon>Magnoliopsida</taxon>
        <taxon>Liliopsida</taxon>
        <taxon>Poales</taxon>
        <taxon>Poaceae</taxon>
        <taxon>PACMAD clade</taxon>
        <taxon>Arundinoideae</taxon>
        <taxon>Arundineae</taxon>
        <taxon>Arundo</taxon>
    </lineage>
</organism>
<evidence type="ECO:0000313" key="1">
    <source>
        <dbReference type="EMBL" id="JAD27597.1"/>
    </source>
</evidence>
<name>A0A0A8YYE3_ARUDO</name>
<reference evidence="1" key="2">
    <citation type="journal article" date="2015" name="Data Brief">
        <title>Shoot transcriptome of the giant reed, Arundo donax.</title>
        <authorList>
            <person name="Barrero R.A."/>
            <person name="Guerrero F.D."/>
            <person name="Moolhuijzen P."/>
            <person name="Goolsby J.A."/>
            <person name="Tidwell J."/>
            <person name="Bellgard S.E."/>
            <person name="Bellgard M.I."/>
        </authorList>
    </citation>
    <scope>NUCLEOTIDE SEQUENCE</scope>
    <source>
        <tissue evidence="1">Shoot tissue taken approximately 20 cm above the soil surface</tissue>
    </source>
</reference>
<sequence length="33" mass="3431">MCVPSSAPRQSLNHFHLETTGCSADGLGSLINS</sequence>
<reference evidence="1" key="1">
    <citation type="submission" date="2014-09" db="EMBL/GenBank/DDBJ databases">
        <authorList>
            <person name="Magalhaes I.L.F."/>
            <person name="Oliveira U."/>
            <person name="Santos F.R."/>
            <person name="Vidigal T.H.D.A."/>
            <person name="Brescovit A.D."/>
            <person name="Santos A.J."/>
        </authorList>
    </citation>
    <scope>NUCLEOTIDE SEQUENCE</scope>
    <source>
        <tissue evidence="1">Shoot tissue taken approximately 20 cm above the soil surface</tissue>
    </source>
</reference>
<dbReference type="EMBL" id="GBRH01270298">
    <property type="protein sequence ID" value="JAD27597.1"/>
    <property type="molecule type" value="Transcribed_RNA"/>
</dbReference>
<proteinExistence type="predicted"/>
<protein>
    <submittedName>
        <fullName evidence="1">Uncharacterized protein</fullName>
    </submittedName>
</protein>